<reference evidence="3" key="1">
    <citation type="journal article" date="2019" name="Int. J. Syst. Evol. Microbiol.">
        <title>The Global Catalogue of Microorganisms (GCM) 10K type strain sequencing project: providing services to taxonomists for standard genome sequencing and annotation.</title>
        <authorList>
            <consortium name="The Broad Institute Genomics Platform"/>
            <consortium name="The Broad Institute Genome Sequencing Center for Infectious Disease"/>
            <person name="Wu L."/>
            <person name="Ma J."/>
        </authorList>
    </citation>
    <scope>NUCLEOTIDE SEQUENCE [LARGE SCALE GENOMIC DNA]</scope>
    <source>
        <strain evidence="3">CGMCC 1.3685</strain>
    </source>
</reference>
<dbReference type="Proteomes" id="UP000606115">
    <property type="component" value="Unassembled WGS sequence"/>
</dbReference>
<feature type="compositionally biased region" description="Polar residues" evidence="1">
    <location>
        <begin position="87"/>
        <end position="96"/>
    </location>
</feature>
<accession>A0ABQ2DGA4</accession>
<evidence type="ECO:0000313" key="3">
    <source>
        <dbReference type="Proteomes" id="UP000606115"/>
    </source>
</evidence>
<evidence type="ECO:0000256" key="1">
    <source>
        <dbReference type="SAM" id="MobiDB-lite"/>
    </source>
</evidence>
<name>A0ABQ2DGA4_9MICC</name>
<dbReference type="EMBL" id="BMKX01000002">
    <property type="protein sequence ID" value="GGJ56229.1"/>
    <property type="molecule type" value="Genomic_DNA"/>
</dbReference>
<evidence type="ECO:0008006" key="4">
    <source>
        <dbReference type="Google" id="ProtNLM"/>
    </source>
</evidence>
<organism evidence="2 3">
    <name type="scientific">Glutamicibacter ardleyensis</name>
    <dbReference type="NCBI Taxonomy" id="225894"/>
    <lineage>
        <taxon>Bacteria</taxon>
        <taxon>Bacillati</taxon>
        <taxon>Actinomycetota</taxon>
        <taxon>Actinomycetes</taxon>
        <taxon>Micrococcales</taxon>
        <taxon>Micrococcaceae</taxon>
        <taxon>Glutamicibacter</taxon>
    </lineage>
</organism>
<proteinExistence type="predicted"/>
<evidence type="ECO:0000313" key="2">
    <source>
        <dbReference type="EMBL" id="GGJ56229.1"/>
    </source>
</evidence>
<comment type="caution">
    <text evidence="2">The sequence shown here is derived from an EMBL/GenBank/DDBJ whole genome shotgun (WGS) entry which is preliminary data.</text>
</comment>
<sequence length="96" mass="10518">MYITPGLLDKVKKDFDIPSDEELSKLLGCSRSTLHRIDTHEQGVTARVSTLLHTRFSIPLEDIATTSEGRIGRNQDPIPDSRGSGGTAQDQTPNRG</sequence>
<gene>
    <name evidence="2" type="ORF">GCM10007173_13810</name>
</gene>
<feature type="region of interest" description="Disordered" evidence="1">
    <location>
        <begin position="63"/>
        <end position="96"/>
    </location>
</feature>
<keyword evidence="3" id="KW-1185">Reference proteome</keyword>
<protein>
    <recommendedName>
        <fullName evidence="4">HTH cro/C1-type domain-containing protein</fullName>
    </recommendedName>
</protein>